<comment type="caution">
    <text evidence="1">The sequence shown here is derived from an EMBL/GenBank/DDBJ whole genome shotgun (WGS) entry which is preliminary data.</text>
</comment>
<organism evidence="1 2">
    <name type="scientific">Bradyrhizobium japonicum</name>
    <dbReference type="NCBI Taxonomy" id="375"/>
    <lineage>
        <taxon>Bacteria</taxon>
        <taxon>Pseudomonadati</taxon>
        <taxon>Pseudomonadota</taxon>
        <taxon>Alphaproteobacteria</taxon>
        <taxon>Hyphomicrobiales</taxon>
        <taxon>Nitrobacteraceae</taxon>
        <taxon>Bradyrhizobium</taxon>
    </lineage>
</organism>
<dbReference type="EMBL" id="JBEPTQ010000002">
    <property type="protein sequence ID" value="MET4720561.1"/>
    <property type="molecule type" value="Genomic_DNA"/>
</dbReference>
<gene>
    <name evidence="1" type="ORF">ABIF63_004667</name>
</gene>
<keyword evidence="2" id="KW-1185">Reference proteome</keyword>
<accession>A0ABV2RUH8</accession>
<protein>
    <submittedName>
        <fullName evidence="1">Uncharacterized protein</fullName>
    </submittedName>
</protein>
<evidence type="ECO:0000313" key="2">
    <source>
        <dbReference type="Proteomes" id="UP001549291"/>
    </source>
</evidence>
<evidence type="ECO:0000313" key="1">
    <source>
        <dbReference type="EMBL" id="MET4720561.1"/>
    </source>
</evidence>
<sequence length="42" mass="4564">MRSYVIGAVLALVGLWFVAIRALMLSCGDARFLVPVPQRSSV</sequence>
<name>A0ABV2RUH8_BRAJP</name>
<reference evidence="1 2" key="1">
    <citation type="submission" date="2024-06" db="EMBL/GenBank/DDBJ databases">
        <title>Genomic Encyclopedia of Type Strains, Phase V (KMG-V): Genome sequencing to study the core and pangenomes of soil and plant-associated prokaryotes.</title>
        <authorList>
            <person name="Whitman W."/>
        </authorList>
    </citation>
    <scope>NUCLEOTIDE SEQUENCE [LARGE SCALE GENOMIC DNA]</scope>
    <source>
        <strain evidence="1 2">USDA 160</strain>
    </source>
</reference>
<proteinExistence type="predicted"/>
<dbReference type="Proteomes" id="UP001549291">
    <property type="component" value="Unassembled WGS sequence"/>
</dbReference>